<organism evidence="1 2">
    <name type="scientific">Psychroflexus sediminis</name>
    <dbReference type="NCBI Taxonomy" id="470826"/>
    <lineage>
        <taxon>Bacteria</taxon>
        <taxon>Pseudomonadati</taxon>
        <taxon>Bacteroidota</taxon>
        <taxon>Flavobacteriia</taxon>
        <taxon>Flavobacteriales</taxon>
        <taxon>Flavobacteriaceae</taxon>
        <taxon>Psychroflexus</taxon>
    </lineage>
</organism>
<evidence type="ECO:0000313" key="2">
    <source>
        <dbReference type="Proteomes" id="UP000199296"/>
    </source>
</evidence>
<dbReference type="Proteomes" id="UP000199296">
    <property type="component" value="Unassembled WGS sequence"/>
</dbReference>
<dbReference type="AlphaFoldDB" id="A0A1G7UMU3"/>
<evidence type="ECO:0008006" key="3">
    <source>
        <dbReference type="Google" id="ProtNLM"/>
    </source>
</evidence>
<name>A0A1G7UMU3_9FLAO</name>
<gene>
    <name evidence="1" type="ORF">SAMN04488027_102152</name>
</gene>
<dbReference type="OrthoDB" id="9798250at2"/>
<dbReference type="InterPro" id="IPR029044">
    <property type="entry name" value="Nucleotide-diphossugar_trans"/>
</dbReference>
<reference evidence="1 2" key="1">
    <citation type="submission" date="2016-10" db="EMBL/GenBank/DDBJ databases">
        <authorList>
            <person name="de Groot N.N."/>
        </authorList>
    </citation>
    <scope>NUCLEOTIDE SEQUENCE [LARGE SCALE GENOMIC DNA]</scope>
    <source>
        <strain evidence="1 2">DSM 19803</strain>
    </source>
</reference>
<dbReference type="NCBIfam" id="TIGR04282">
    <property type="entry name" value="glyco_like_cofC"/>
    <property type="match status" value="1"/>
</dbReference>
<proteinExistence type="predicted"/>
<sequence>MNNLVIVFAKNPQPGKCKTRLAKSIGDEKALEVYKELLKHTARTIGKVKANRAVFYSEEIRSGDLWSDTKFQKQVQSKGHLGQKMQAAFAWGFAQGFSKICIVGSDLFELRASDLENAFLKLDQNDAVFGPANDGGYYLMGMSRFYKNAFLKKAWSTEIVLQKTLEDLKGLSLAFLDTKTDIDTVEDLAKHPEFHPYIPAQMLRKLSKDL</sequence>
<keyword evidence="2" id="KW-1185">Reference proteome</keyword>
<dbReference type="Gene3D" id="3.90.550.10">
    <property type="entry name" value="Spore Coat Polysaccharide Biosynthesis Protein SpsA, Chain A"/>
    <property type="match status" value="1"/>
</dbReference>
<evidence type="ECO:0000313" key="1">
    <source>
        <dbReference type="EMBL" id="SDG48429.1"/>
    </source>
</evidence>
<dbReference type="SUPFAM" id="SSF53448">
    <property type="entry name" value="Nucleotide-diphospho-sugar transferases"/>
    <property type="match status" value="1"/>
</dbReference>
<dbReference type="InterPro" id="IPR018641">
    <property type="entry name" value="Trfase_1_rSAM/seldom-assoc"/>
</dbReference>
<dbReference type="PANTHER" id="PTHR36529:SF1">
    <property type="entry name" value="GLYCOSYLTRANSFERASE"/>
    <property type="match status" value="1"/>
</dbReference>
<protein>
    <recommendedName>
        <fullName evidence="3">Glycosyltransferase</fullName>
    </recommendedName>
</protein>
<dbReference type="PANTHER" id="PTHR36529">
    <property type="entry name" value="SLL1095 PROTEIN"/>
    <property type="match status" value="1"/>
</dbReference>
<dbReference type="Pfam" id="PF09837">
    <property type="entry name" value="DUF2064"/>
    <property type="match status" value="1"/>
</dbReference>
<accession>A0A1G7UMU3</accession>
<dbReference type="RefSeq" id="WP_093365150.1">
    <property type="nucleotide sequence ID" value="NZ_FNCW01000002.1"/>
</dbReference>
<dbReference type="EMBL" id="FNCW01000002">
    <property type="protein sequence ID" value="SDG48429.1"/>
    <property type="molecule type" value="Genomic_DNA"/>
</dbReference>
<dbReference type="STRING" id="470826.SAMN04488027_102152"/>